<evidence type="ECO:0000313" key="3">
    <source>
        <dbReference type="EMBL" id="GHO50449.1"/>
    </source>
</evidence>
<evidence type="ECO:0000256" key="1">
    <source>
        <dbReference type="SAM" id="MobiDB-lite"/>
    </source>
</evidence>
<feature type="compositionally biased region" description="Basic and acidic residues" evidence="1">
    <location>
        <begin position="148"/>
        <end position="160"/>
    </location>
</feature>
<feature type="domain" description="DUF3291" evidence="2">
    <location>
        <begin position="4"/>
        <end position="141"/>
    </location>
</feature>
<comment type="caution">
    <text evidence="3">The sequence shown here is derived from an EMBL/GenBank/DDBJ whole genome shotgun (WGS) entry which is preliminary data.</text>
</comment>
<evidence type="ECO:0000313" key="4">
    <source>
        <dbReference type="Proteomes" id="UP000612362"/>
    </source>
</evidence>
<protein>
    <recommendedName>
        <fullName evidence="2">DUF3291 domain-containing protein</fullName>
    </recommendedName>
</protein>
<organism evidence="3 4">
    <name type="scientific">Ktedonospora formicarum</name>
    <dbReference type="NCBI Taxonomy" id="2778364"/>
    <lineage>
        <taxon>Bacteria</taxon>
        <taxon>Bacillati</taxon>
        <taxon>Chloroflexota</taxon>
        <taxon>Ktedonobacteria</taxon>
        <taxon>Ktedonobacterales</taxon>
        <taxon>Ktedonobacteraceae</taxon>
        <taxon>Ktedonospora</taxon>
    </lineage>
</organism>
<feature type="region of interest" description="Disordered" evidence="1">
    <location>
        <begin position="148"/>
        <end position="171"/>
    </location>
</feature>
<dbReference type="AlphaFoldDB" id="A0A8J3IED0"/>
<dbReference type="Proteomes" id="UP000612362">
    <property type="component" value="Unassembled WGS sequence"/>
</dbReference>
<reference evidence="3" key="1">
    <citation type="submission" date="2020-10" db="EMBL/GenBank/DDBJ databases">
        <title>Taxonomic study of unclassified bacteria belonging to the class Ktedonobacteria.</title>
        <authorList>
            <person name="Yabe S."/>
            <person name="Wang C.M."/>
            <person name="Zheng Y."/>
            <person name="Sakai Y."/>
            <person name="Cavaletti L."/>
            <person name="Monciardini P."/>
            <person name="Donadio S."/>
        </authorList>
    </citation>
    <scope>NUCLEOTIDE SEQUENCE</scope>
    <source>
        <strain evidence="3">SOSP1-1</strain>
    </source>
</reference>
<proteinExistence type="predicted"/>
<evidence type="ECO:0000259" key="2">
    <source>
        <dbReference type="Pfam" id="PF11695"/>
    </source>
</evidence>
<accession>A0A8J3IED0</accession>
<dbReference type="EMBL" id="BNJF01000008">
    <property type="protein sequence ID" value="GHO50449.1"/>
    <property type="molecule type" value="Genomic_DNA"/>
</dbReference>
<name>A0A8J3IED0_9CHLR</name>
<dbReference type="Pfam" id="PF11695">
    <property type="entry name" value="DUF3291"/>
    <property type="match status" value="1"/>
</dbReference>
<dbReference type="SUPFAM" id="SSF54909">
    <property type="entry name" value="Dimeric alpha+beta barrel"/>
    <property type="match status" value="1"/>
</dbReference>
<dbReference type="InterPro" id="IPR011008">
    <property type="entry name" value="Dimeric_a/b-barrel"/>
</dbReference>
<gene>
    <name evidence="3" type="ORF">KSX_86120</name>
</gene>
<keyword evidence="4" id="KW-1185">Reference proteome</keyword>
<dbReference type="RefSeq" id="WP_220199460.1">
    <property type="nucleotide sequence ID" value="NZ_BNJF01000008.1"/>
</dbReference>
<dbReference type="InterPro" id="IPR021708">
    <property type="entry name" value="DUF3291"/>
</dbReference>
<sequence>MYYIAEINIGRIRAPYDNPIMAGYVNRRREIDALARRSPGFIWRRTGPGSNAKETDLYEDQTIIANVSVWATIENYANFVYKTGHQEVINRGHEWFVPLDGPNYAMWWVPQGHLPSAEEARERLEYLRTSGETPYAFTFERLFPSPDERISSTSEAHKQEPSSITDHCIKS</sequence>